<dbReference type="Pfam" id="PF04138">
    <property type="entry name" value="GtrA_DPMS_TM"/>
    <property type="match status" value="1"/>
</dbReference>
<keyword evidence="2" id="KW-0812">Transmembrane</keyword>
<dbReference type="STRING" id="128944.AWM75_00555"/>
<dbReference type="GO" id="GO:0006487">
    <property type="term" value="P:protein N-linked glycosylation"/>
    <property type="evidence" value="ECO:0007669"/>
    <property type="project" value="TreeGrafter"/>
</dbReference>
<evidence type="ECO:0000259" key="5">
    <source>
        <dbReference type="Pfam" id="PF00535"/>
    </source>
</evidence>
<feature type="domain" description="GtrA/DPMS transmembrane" evidence="6">
    <location>
        <begin position="230"/>
        <end position="347"/>
    </location>
</feature>
<dbReference type="InterPro" id="IPR001173">
    <property type="entry name" value="Glyco_trans_2-like"/>
</dbReference>
<accession>A0A120IAM8</accession>
<feature type="domain" description="Glycosyltransferase 2-like" evidence="5">
    <location>
        <begin position="8"/>
        <end position="157"/>
    </location>
</feature>
<keyword evidence="3" id="KW-1133">Transmembrane helix</keyword>
<dbReference type="AlphaFoldDB" id="A0A120IAM8"/>
<dbReference type="PANTHER" id="PTHR10859:SF114">
    <property type="entry name" value="DOLICHOL-PHOSPHATE MANNOSYLTRANSFERASE"/>
    <property type="match status" value="1"/>
</dbReference>
<sequence>MTVSDIAIIIPSLEPDQALLDLLAHIRSKETSKEEIILINDGSDNSYDHIFQQAVADYQVHLIEHEVNYGKGRGLKNAFKYILNELTQVEWAVTIDSDGQHTYPDMQACINEARQHPEAIIFGSRDFQNEVPLKSKFGNIMTSKVLAATSGMNLRDTQTGLRVIPRAYLSDLLKVEGDRFEYEMNMILYAHDHNVKIIEVPIATIYYDENAGTHFNPISDSIKIYATFLRYGFSSILSFLVDIGLFTLILSFLNGQNFKQITIATVLARLISSLTNFLLNRYFVFKSGTKSSIAKYFSLVVVQMLLSSILVTWANQWLISWDTSWVKVAIDTLLFIISFLIQRKLVF</sequence>
<gene>
    <name evidence="7" type="ORF">AWM75_00555</name>
</gene>
<dbReference type="RefSeq" id="WP_067977232.1">
    <property type="nucleotide sequence ID" value="NZ_CP014163.1"/>
</dbReference>
<dbReference type="GO" id="GO:0016020">
    <property type="term" value="C:membrane"/>
    <property type="evidence" value="ECO:0007669"/>
    <property type="project" value="UniProtKB-SubCell"/>
</dbReference>
<evidence type="ECO:0000256" key="1">
    <source>
        <dbReference type="ARBA" id="ARBA00004141"/>
    </source>
</evidence>
<evidence type="ECO:0000256" key="2">
    <source>
        <dbReference type="ARBA" id="ARBA00022692"/>
    </source>
</evidence>
<dbReference type="Pfam" id="PF00535">
    <property type="entry name" value="Glycos_transf_2"/>
    <property type="match status" value="1"/>
</dbReference>
<dbReference type="OrthoDB" id="9810303at2"/>
<dbReference type="SUPFAM" id="SSF53448">
    <property type="entry name" value="Nucleotide-diphospho-sugar transferases"/>
    <property type="match status" value="1"/>
</dbReference>
<keyword evidence="7" id="KW-0808">Transferase</keyword>
<evidence type="ECO:0000313" key="8">
    <source>
        <dbReference type="Proteomes" id="UP000062260"/>
    </source>
</evidence>
<evidence type="ECO:0000313" key="7">
    <source>
        <dbReference type="EMBL" id="AMB98573.1"/>
    </source>
</evidence>
<reference evidence="8" key="2">
    <citation type="submission" date="2016-01" db="EMBL/GenBank/DDBJ databases">
        <title>Six Aerococcus type strain genome sequencing and assembly using PacBio and Illumina Hiseq.</title>
        <authorList>
            <person name="Carkaci D."/>
            <person name="Dargis R."/>
            <person name="Nielsen X.C."/>
            <person name="Skovgaard O."/>
            <person name="Fuursted K."/>
            <person name="Christensen J.J."/>
        </authorList>
    </citation>
    <scope>NUCLEOTIDE SEQUENCE [LARGE SCALE GENOMIC DNA]</scope>
    <source>
        <strain evidence="8">CCUG42038B</strain>
    </source>
</reference>
<keyword evidence="4" id="KW-0472">Membrane</keyword>
<dbReference type="GO" id="GO:0016740">
    <property type="term" value="F:transferase activity"/>
    <property type="evidence" value="ECO:0007669"/>
    <property type="project" value="UniProtKB-KW"/>
</dbReference>
<evidence type="ECO:0000256" key="3">
    <source>
        <dbReference type="ARBA" id="ARBA00022989"/>
    </source>
</evidence>
<dbReference type="PANTHER" id="PTHR10859">
    <property type="entry name" value="GLYCOSYL TRANSFERASE"/>
    <property type="match status" value="1"/>
</dbReference>
<evidence type="ECO:0000256" key="4">
    <source>
        <dbReference type="ARBA" id="ARBA00023136"/>
    </source>
</evidence>
<dbReference type="Gene3D" id="3.90.550.10">
    <property type="entry name" value="Spore Coat Polysaccharide Biosynthesis Protein SpsA, Chain A"/>
    <property type="match status" value="1"/>
</dbReference>
<dbReference type="CDD" id="cd04179">
    <property type="entry name" value="DPM_DPG-synthase_like"/>
    <property type="match status" value="1"/>
</dbReference>
<dbReference type="Proteomes" id="UP000062260">
    <property type="component" value="Chromosome"/>
</dbReference>
<dbReference type="KEGG" id="auh:AWM75_00555"/>
<protein>
    <submittedName>
        <fullName evidence="7">Glycosyl transferase</fullName>
    </submittedName>
</protein>
<proteinExistence type="predicted"/>
<reference evidence="7 8" key="1">
    <citation type="journal article" date="2016" name="Genome Announc.">
        <title>Complete Genome Sequences of Aerococcus christensenii CCUG 28831T, Aerococcus sanguinicola CCUG 43001T, Aerococcus urinae CCUG 36881T, Aerococcus urinaeequi CCUG 28094T, Aerococcus urinaehominis CCUG 42038 BT, and Aerococcus viridans CCUG 4311T.</title>
        <authorList>
            <person name="Carkaci D."/>
            <person name="Dargis R."/>
            <person name="Nielsen X.C."/>
            <person name="Skovgaard O."/>
            <person name="Fuursted K."/>
            <person name="Christensen J.J."/>
        </authorList>
    </citation>
    <scope>NUCLEOTIDE SEQUENCE [LARGE SCALE GENOMIC DNA]</scope>
    <source>
        <strain evidence="7 8">CCUG42038B</strain>
    </source>
</reference>
<dbReference type="GO" id="GO:0000271">
    <property type="term" value="P:polysaccharide biosynthetic process"/>
    <property type="evidence" value="ECO:0007669"/>
    <property type="project" value="InterPro"/>
</dbReference>
<keyword evidence="8" id="KW-1185">Reference proteome</keyword>
<name>A0A120IAM8_9LACT</name>
<comment type="subcellular location">
    <subcellularLocation>
        <location evidence="1">Membrane</location>
        <topology evidence="1">Multi-pass membrane protein</topology>
    </subcellularLocation>
</comment>
<dbReference type="EMBL" id="CP014163">
    <property type="protein sequence ID" value="AMB98573.1"/>
    <property type="molecule type" value="Genomic_DNA"/>
</dbReference>
<dbReference type="InterPro" id="IPR029044">
    <property type="entry name" value="Nucleotide-diphossugar_trans"/>
</dbReference>
<evidence type="ECO:0000259" key="6">
    <source>
        <dbReference type="Pfam" id="PF04138"/>
    </source>
</evidence>
<dbReference type="InterPro" id="IPR007267">
    <property type="entry name" value="GtrA_DPMS_TM"/>
</dbReference>
<organism evidence="7 8">
    <name type="scientific">Aerococcus urinaehominis</name>
    <dbReference type="NCBI Taxonomy" id="128944"/>
    <lineage>
        <taxon>Bacteria</taxon>
        <taxon>Bacillati</taxon>
        <taxon>Bacillota</taxon>
        <taxon>Bacilli</taxon>
        <taxon>Lactobacillales</taxon>
        <taxon>Aerococcaceae</taxon>
        <taxon>Aerococcus</taxon>
    </lineage>
</organism>